<feature type="domain" description="Tryptophan synthase beta chain-like PALP" evidence="10">
    <location>
        <begin position="14"/>
        <end position="302"/>
    </location>
</feature>
<keyword evidence="7" id="KW-0663">Pyridoxal phosphate</keyword>
<keyword evidence="12" id="KW-1185">Reference proteome</keyword>
<evidence type="ECO:0000256" key="6">
    <source>
        <dbReference type="ARBA" id="ARBA00022679"/>
    </source>
</evidence>
<dbReference type="FunFam" id="3.40.50.1100:FF:000006">
    <property type="entry name" value="Cysteine synthase"/>
    <property type="match status" value="1"/>
</dbReference>
<keyword evidence="5" id="KW-0028">Amino-acid biosynthesis</keyword>
<sequence length="336" mass="37273">MEKIRQQLAGLKAMVGNTPLMEISFEYKGEDRKLYAKAEHYSITGSAKDRVAINILEKAYNSGELKKESIIVEATSGNMGISFSAIGRLLGHRVIIFMPDWMSQERVELMKSFGAEIRLVSREEGGFLGCIRKSEEYRDQHENVFLPRQFANEDNAEAHYLTTGNEIWRQMQERNIVPEAVVAGVGTGGSIMGIGRYLKEQNPKMKIHPLEPASSPTLSTGYKTGKHRIQGISDEFVPAILKLDEIDEVVAVEDGDSIIMAQMLSRELGMGVGVSSGANFLGAIKVQEMLGGRGTVVILFPDDNKKYLSTDLMGEEPEQEGYISNDVKLKGFNAFR</sequence>
<dbReference type="InterPro" id="IPR036052">
    <property type="entry name" value="TrpB-like_PALP_sf"/>
</dbReference>
<evidence type="ECO:0000313" key="12">
    <source>
        <dbReference type="Proteomes" id="UP000199315"/>
    </source>
</evidence>
<evidence type="ECO:0000313" key="11">
    <source>
        <dbReference type="EMBL" id="SCP97561.1"/>
    </source>
</evidence>
<dbReference type="STRING" id="1619234.SAMN05421730_101185"/>
<dbReference type="EMBL" id="FMKA01000011">
    <property type="protein sequence ID" value="SCP97561.1"/>
    <property type="molecule type" value="Genomic_DNA"/>
</dbReference>
<dbReference type="AlphaFoldDB" id="A0A1D3TU61"/>
<dbReference type="Proteomes" id="UP000199315">
    <property type="component" value="Unassembled WGS sequence"/>
</dbReference>
<dbReference type="Pfam" id="PF00291">
    <property type="entry name" value="PALP"/>
    <property type="match status" value="1"/>
</dbReference>
<dbReference type="CDD" id="cd01561">
    <property type="entry name" value="CBS_like"/>
    <property type="match status" value="1"/>
</dbReference>
<protein>
    <recommendedName>
        <fullName evidence="4">cysteine synthase</fullName>
        <ecNumber evidence="4">2.5.1.47</ecNumber>
    </recommendedName>
</protein>
<evidence type="ECO:0000259" key="10">
    <source>
        <dbReference type="Pfam" id="PF00291"/>
    </source>
</evidence>
<evidence type="ECO:0000256" key="7">
    <source>
        <dbReference type="ARBA" id="ARBA00022898"/>
    </source>
</evidence>
<gene>
    <name evidence="11" type="ORF">SAMN05421730_101185</name>
</gene>
<evidence type="ECO:0000256" key="3">
    <source>
        <dbReference type="ARBA" id="ARBA00007103"/>
    </source>
</evidence>
<dbReference type="GO" id="GO:0004124">
    <property type="term" value="F:cysteine synthase activity"/>
    <property type="evidence" value="ECO:0007669"/>
    <property type="project" value="UniProtKB-EC"/>
</dbReference>
<dbReference type="InterPro" id="IPR001926">
    <property type="entry name" value="TrpB-like_PALP"/>
</dbReference>
<dbReference type="Gene3D" id="3.40.50.1100">
    <property type="match status" value="2"/>
</dbReference>
<evidence type="ECO:0000256" key="4">
    <source>
        <dbReference type="ARBA" id="ARBA00012681"/>
    </source>
</evidence>
<evidence type="ECO:0000256" key="8">
    <source>
        <dbReference type="ARBA" id="ARBA00023192"/>
    </source>
</evidence>
<keyword evidence="8" id="KW-0198">Cysteine biosynthesis</keyword>
<organism evidence="11 12">
    <name type="scientific">Anaerobium acetethylicum</name>
    <dbReference type="NCBI Taxonomy" id="1619234"/>
    <lineage>
        <taxon>Bacteria</taxon>
        <taxon>Bacillati</taxon>
        <taxon>Bacillota</taxon>
        <taxon>Clostridia</taxon>
        <taxon>Lachnospirales</taxon>
        <taxon>Lachnospiraceae</taxon>
        <taxon>Anaerobium</taxon>
    </lineage>
</organism>
<dbReference type="InterPro" id="IPR050214">
    <property type="entry name" value="Cys_Synth/Cystath_Beta-Synth"/>
</dbReference>
<comment type="similarity">
    <text evidence="3">Belongs to the cysteine synthase/cystathionine beta-synthase family.</text>
</comment>
<comment type="cofactor">
    <cofactor evidence="1">
        <name>pyridoxal 5'-phosphate</name>
        <dbReference type="ChEBI" id="CHEBI:597326"/>
    </cofactor>
</comment>
<evidence type="ECO:0000256" key="5">
    <source>
        <dbReference type="ARBA" id="ARBA00022605"/>
    </source>
</evidence>
<dbReference type="OrthoDB" id="9808024at2"/>
<dbReference type="RefSeq" id="WP_091233796.1">
    <property type="nucleotide sequence ID" value="NZ_FMKA01000011.1"/>
</dbReference>
<accession>A0A1D3TU61</accession>
<dbReference type="EC" id="2.5.1.47" evidence="4"/>
<dbReference type="PANTHER" id="PTHR10314">
    <property type="entry name" value="CYSTATHIONINE BETA-SYNTHASE"/>
    <property type="match status" value="1"/>
</dbReference>
<proteinExistence type="inferred from homology"/>
<reference evidence="11 12" key="1">
    <citation type="submission" date="2016-09" db="EMBL/GenBank/DDBJ databases">
        <authorList>
            <person name="Capua I."/>
            <person name="De Benedictis P."/>
            <person name="Joannis T."/>
            <person name="Lombin L.H."/>
            <person name="Cattoli G."/>
        </authorList>
    </citation>
    <scope>NUCLEOTIDE SEQUENCE [LARGE SCALE GENOMIC DNA]</scope>
    <source>
        <strain evidence="11 12">GluBS11</strain>
    </source>
</reference>
<evidence type="ECO:0000256" key="9">
    <source>
        <dbReference type="ARBA" id="ARBA00047931"/>
    </source>
</evidence>
<evidence type="ECO:0000256" key="1">
    <source>
        <dbReference type="ARBA" id="ARBA00001933"/>
    </source>
</evidence>
<comment type="pathway">
    <text evidence="2">Amino-acid biosynthesis; L-cysteine biosynthesis.</text>
</comment>
<comment type="catalytic activity">
    <reaction evidence="9">
        <text>O-acetyl-L-serine + hydrogen sulfide = L-cysteine + acetate</text>
        <dbReference type="Rhea" id="RHEA:14829"/>
        <dbReference type="ChEBI" id="CHEBI:29919"/>
        <dbReference type="ChEBI" id="CHEBI:30089"/>
        <dbReference type="ChEBI" id="CHEBI:35235"/>
        <dbReference type="ChEBI" id="CHEBI:58340"/>
        <dbReference type="EC" id="2.5.1.47"/>
    </reaction>
</comment>
<evidence type="ECO:0000256" key="2">
    <source>
        <dbReference type="ARBA" id="ARBA00004895"/>
    </source>
</evidence>
<name>A0A1D3TU61_9FIRM</name>
<keyword evidence="6" id="KW-0808">Transferase</keyword>
<dbReference type="SUPFAM" id="SSF53686">
    <property type="entry name" value="Tryptophan synthase beta subunit-like PLP-dependent enzymes"/>
    <property type="match status" value="1"/>
</dbReference>